<dbReference type="InterPro" id="IPR016084">
    <property type="entry name" value="Haem_Oase-like_multi-hlx"/>
</dbReference>
<dbReference type="CDD" id="cd19365">
    <property type="entry name" value="TenA_C-like"/>
    <property type="match status" value="1"/>
</dbReference>
<sequence length="139" mass="15286">MKWSAEAWAAAAPIYEEILRLPFIEELRVGTLAPTKFQFYLAQDSHYLAHFGRALALLGARAPALADALAFIRFAEGAVVVESALHQSYFQDFGVADTGQPEPACHHYVHFLKSTAALDAVETAMAAVLPCFWIYQEVG</sequence>
<dbReference type="GO" id="GO:0006772">
    <property type="term" value="P:thiamine metabolic process"/>
    <property type="evidence" value="ECO:0007669"/>
    <property type="project" value="UniProtKB-ARBA"/>
</dbReference>
<dbReference type="PANTHER" id="PTHR43198">
    <property type="entry name" value="BIFUNCTIONAL TH2 PROTEIN"/>
    <property type="match status" value="1"/>
</dbReference>
<proteinExistence type="predicted"/>
<dbReference type="InterPro" id="IPR004305">
    <property type="entry name" value="Thiaminase-2/PQQC"/>
</dbReference>
<dbReference type="InterPro" id="IPR050967">
    <property type="entry name" value="Thiamine_Salvage_TenA"/>
</dbReference>
<feature type="non-terminal residue" evidence="2">
    <location>
        <position position="139"/>
    </location>
</feature>
<dbReference type="GO" id="GO:0005829">
    <property type="term" value="C:cytosol"/>
    <property type="evidence" value="ECO:0007669"/>
    <property type="project" value="TreeGrafter"/>
</dbReference>
<reference evidence="2" key="1">
    <citation type="journal article" date="2019" name="Sci. Rep.">
        <title>Draft genome of Tanacetum cinerariifolium, the natural source of mosquito coil.</title>
        <authorList>
            <person name="Yamashiro T."/>
            <person name="Shiraishi A."/>
            <person name="Satake H."/>
            <person name="Nakayama K."/>
        </authorList>
    </citation>
    <scope>NUCLEOTIDE SEQUENCE</scope>
</reference>
<name>A0A699VY82_TANCI</name>
<comment type="caution">
    <text evidence="2">The sequence shown here is derived from an EMBL/GenBank/DDBJ whole genome shotgun (WGS) entry which is preliminary data.</text>
</comment>
<feature type="domain" description="Thiaminase-2/PQQC" evidence="1">
    <location>
        <begin position="8"/>
        <end position="138"/>
    </location>
</feature>
<evidence type="ECO:0000259" key="1">
    <source>
        <dbReference type="Pfam" id="PF03070"/>
    </source>
</evidence>
<dbReference type="Pfam" id="PF03070">
    <property type="entry name" value="TENA_THI-4"/>
    <property type="match status" value="1"/>
</dbReference>
<dbReference type="EMBL" id="BKCJ011477898">
    <property type="protein sequence ID" value="GFD36894.1"/>
    <property type="molecule type" value="Genomic_DNA"/>
</dbReference>
<dbReference type="PANTHER" id="PTHR43198:SF2">
    <property type="entry name" value="SI:CH1073-67J19.1-RELATED"/>
    <property type="match status" value="1"/>
</dbReference>
<gene>
    <name evidence="2" type="ORF">Tci_908863</name>
</gene>
<accession>A0A699VY82</accession>
<dbReference type="AlphaFoldDB" id="A0A699VY82"/>
<evidence type="ECO:0000313" key="2">
    <source>
        <dbReference type="EMBL" id="GFD36894.1"/>
    </source>
</evidence>
<dbReference type="SUPFAM" id="SSF48613">
    <property type="entry name" value="Heme oxygenase-like"/>
    <property type="match status" value="1"/>
</dbReference>
<protein>
    <recommendedName>
        <fullName evidence="1">Thiaminase-2/PQQC domain-containing protein</fullName>
    </recommendedName>
</protein>
<organism evidence="2">
    <name type="scientific">Tanacetum cinerariifolium</name>
    <name type="common">Dalmatian daisy</name>
    <name type="synonym">Chrysanthemum cinerariifolium</name>
    <dbReference type="NCBI Taxonomy" id="118510"/>
    <lineage>
        <taxon>Eukaryota</taxon>
        <taxon>Viridiplantae</taxon>
        <taxon>Streptophyta</taxon>
        <taxon>Embryophyta</taxon>
        <taxon>Tracheophyta</taxon>
        <taxon>Spermatophyta</taxon>
        <taxon>Magnoliopsida</taxon>
        <taxon>eudicotyledons</taxon>
        <taxon>Gunneridae</taxon>
        <taxon>Pentapetalae</taxon>
        <taxon>asterids</taxon>
        <taxon>campanulids</taxon>
        <taxon>Asterales</taxon>
        <taxon>Asteraceae</taxon>
        <taxon>Asteroideae</taxon>
        <taxon>Anthemideae</taxon>
        <taxon>Anthemidinae</taxon>
        <taxon>Tanacetum</taxon>
    </lineage>
</organism>
<dbReference type="Gene3D" id="1.20.910.10">
    <property type="entry name" value="Heme oxygenase-like"/>
    <property type="match status" value="1"/>
</dbReference>